<dbReference type="GO" id="GO:0071555">
    <property type="term" value="P:cell wall organization"/>
    <property type="evidence" value="ECO:0007669"/>
    <property type="project" value="UniProtKB-KW"/>
</dbReference>
<reference evidence="21 22" key="1">
    <citation type="submission" date="2019-02" db="EMBL/GenBank/DDBJ databases">
        <title>Deep-cultivation of Planctomycetes and their phenomic and genomic characterization uncovers novel biology.</title>
        <authorList>
            <person name="Wiegand S."/>
            <person name="Jogler M."/>
            <person name="Boedeker C."/>
            <person name="Pinto D."/>
            <person name="Vollmers J."/>
            <person name="Rivas-Marin E."/>
            <person name="Kohn T."/>
            <person name="Peeters S.H."/>
            <person name="Heuer A."/>
            <person name="Rast P."/>
            <person name="Oberbeckmann S."/>
            <person name="Bunk B."/>
            <person name="Jeske O."/>
            <person name="Meyerdierks A."/>
            <person name="Storesund J.E."/>
            <person name="Kallscheuer N."/>
            <person name="Luecker S."/>
            <person name="Lage O.M."/>
            <person name="Pohl T."/>
            <person name="Merkel B.J."/>
            <person name="Hornburger P."/>
            <person name="Mueller R.-W."/>
            <person name="Bruemmer F."/>
            <person name="Labrenz M."/>
            <person name="Spormann A.M."/>
            <person name="Op den Camp H."/>
            <person name="Overmann J."/>
            <person name="Amann R."/>
            <person name="Jetten M.S.M."/>
            <person name="Mascher T."/>
            <person name="Medema M.H."/>
            <person name="Devos D.P."/>
            <person name="Kaster A.-K."/>
            <person name="Ovreas L."/>
            <person name="Rohde M."/>
            <person name="Galperin M.Y."/>
            <person name="Jogler C."/>
        </authorList>
    </citation>
    <scope>NUCLEOTIDE SEQUENCE [LARGE SCALE GENOMIC DNA]</scope>
    <source>
        <strain evidence="21 22">ETA_A1</strain>
    </source>
</reference>
<dbReference type="InterPro" id="IPR011601">
    <property type="entry name" value="MurB_C"/>
</dbReference>
<evidence type="ECO:0000256" key="14">
    <source>
        <dbReference type="ARBA" id="ARBA00023002"/>
    </source>
</evidence>
<dbReference type="InterPro" id="IPR036318">
    <property type="entry name" value="FAD-bd_PCMH-like_sf"/>
</dbReference>
<keyword evidence="10 19" id="KW-0274">FAD</keyword>
<comment type="caution">
    <text evidence="19">Lacks conserved residue(s) required for the propagation of feature annotation.</text>
</comment>
<keyword evidence="9 19" id="KW-0285">Flavoprotein</keyword>
<dbReference type="NCBIfam" id="TIGR00179">
    <property type="entry name" value="murB"/>
    <property type="match status" value="1"/>
</dbReference>
<evidence type="ECO:0000256" key="17">
    <source>
        <dbReference type="ARBA" id="ARBA00031026"/>
    </source>
</evidence>
<evidence type="ECO:0000256" key="10">
    <source>
        <dbReference type="ARBA" id="ARBA00022827"/>
    </source>
</evidence>
<dbReference type="GO" id="GO:0005829">
    <property type="term" value="C:cytosol"/>
    <property type="evidence" value="ECO:0007669"/>
    <property type="project" value="TreeGrafter"/>
</dbReference>
<dbReference type="InterPro" id="IPR016166">
    <property type="entry name" value="FAD-bd_PCMH"/>
</dbReference>
<keyword evidence="15 19" id="KW-0131">Cell cycle</keyword>
<dbReference type="InterPro" id="IPR003170">
    <property type="entry name" value="MurB"/>
</dbReference>
<dbReference type="SUPFAM" id="SSF56194">
    <property type="entry name" value="Uridine diphospho-N-Acetylenolpyruvylglucosamine reductase, MurB, C-terminal domain"/>
    <property type="match status" value="1"/>
</dbReference>
<proteinExistence type="inferred from homology"/>
<dbReference type="InterPro" id="IPR006094">
    <property type="entry name" value="Oxid_FAD_bind_N"/>
</dbReference>
<evidence type="ECO:0000256" key="12">
    <source>
        <dbReference type="ARBA" id="ARBA00022960"/>
    </source>
</evidence>
<dbReference type="GO" id="GO:0071949">
    <property type="term" value="F:FAD binding"/>
    <property type="evidence" value="ECO:0007669"/>
    <property type="project" value="InterPro"/>
</dbReference>
<evidence type="ECO:0000256" key="19">
    <source>
        <dbReference type="HAMAP-Rule" id="MF_00037"/>
    </source>
</evidence>
<dbReference type="GO" id="GO:0051301">
    <property type="term" value="P:cell division"/>
    <property type="evidence" value="ECO:0007669"/>
    <property type="project" value="UniProtKB-KW"/>
</dbReference>
<protein>
    <recommendedName>
        <fullName evidence="6 19">UDP-N-acetylenolpyruvoylglucosamine reductase</fullName>
        <ecNumber evidence="5 19">1.3.1.98</ecNumber>
    </recommendedName>
    <alternativeName>
        <fullName evidence="17 19">UDP-N-acetylmuramate dehydrogenase</fullName>
    </alternativeName>
</protein>
<keyword evidence="22" id="KW-1185">Reference proteome</keyword>
<evidence type="ECO:0000256" key="7">
    <source>
        <dbReference type="ARBA" id="ARBA00022490"/>
    </source>
</evidence>
<dbReference type="Proteomes" id="UP000319576">
    <property type="component" value="Chromosome"/>
</dbReference>
<organism evidence="21 22">
    <name type="scientific">Urbifossiella limnaea</name>
    <dbReference type="NCBI Taxonomy" id="2528023"/>
    <lineage>
        <taxon>Bacteria</taxon>
        <taxon>Pseudomonadati</taxon>
        <taxon>Planctomycetota</taxon>
        <taxon>Planctomycetia</taxon>
        <taxon>Gemmatales</taxon>
        <taxon>Gemmataceae</taxon>
        <taxon>Urbifossiella</taxon>
    </lineage>
</organism>
<dbReference type="AlphaFoldDB" id="A0A517XT25"/>
<feature type="active site" evidence="19">
    <location>
        <position position="289"/>
    </location>
</feature>
<dbReference type="HAMAP" id="MF_00037">
    <property type="entry name" value="MurB"/>
    <property type="match status" value="1"/>
</dbReference>
<dbReference type="GO" id="GO:0009252">
    <property type="term" value="P:peptidoglycan biosynthetic process"/>
    <property type="evidence" value="ECO:0007669"/>
    <property type="project" value="UniProtKB-UniRule"/>
</dbReference>
<keyword evidence="14 19" id="KW-0560">Oxidoreductase</keyword>
<feature type="domain" description="FAD-binding PCMH-type" evidence="20">
    <location>
        <begin position="25"/>
        <end position="190"/>
    </location>
</feature>
<evidence type="ECO:0000256" key="16">
    <source>
        <dbReference type="ARBA" id="ARBA00023316"/>
    </source>
</evidence>
<dbReference type="UniPathway" id="UPA00219"/>
<evidence type="ECO:0000313" key="21">
    <source>
        <dbReference type="EMBL" id="QDU20686.1"/>
    </source>
</evidence>
<dbReference type="KEGG" id="uli:ETAA1_26430"/>
<dbReference type="Gene3D" id="3.30.465.10">
    <property type="match status" value="1"/>
</dbReference>
<evidence type="ECO:0000256" key="1">
    <source>
        <dbReference type="ARBA" id="ARBA00001974"/>
    </source>
</evidence>
<evidence type="ECO:0000256" key="6">
    <source>
        <dbReference type="ARBA" id="ARBA00015188"/>
    </source>
</evidence>
<dbReference type="SUPFAM" id="SSF56176">
    <property type="entry name" value="FAD-binding/transporter-associated domain-like"/>
    <property type="match status" value="1"/>
</dbReference>
<dbReference type="RefSeq" id="WP_145238652.1">
    <property type="nucleotide sequence ID" value="NZ_CP036273.1"/>
</dbReference>
<evidence type="ECO:0000259" key="20">
    <source>
        <dbReference type="PROSITE" id="PS51387"/>
    </source>
</evidence>
<keyword evidence="11 19" id="KW-0521">NADP</keyword>
<comment type="similarity">
    <text evidence="19">Belongs to the MurB family.</text>
</comment>
<dbReference type="GO" id="GO:0008360">
    <property type="term" value="P:regulation of cell shape"/>
    <property type="evidence" value="ECO:0007669"/>
    <property type="project" value="UniProtKB-KW"/>
</dbReference>
<accession>A0A517XT25</accession>
<gene>
    <name evidence="19 21" type="primary">murB</name>
    <name evidence="21" type="ORF">ETAA1_26430</name>
</gene>
<evidence type="ECO:0000256" key="4">
    <source>
        <dbReference type="ARBA" id="ARBA00004752"/>
    </source>
</evidence>
<dbReference type="OrthoDB" id="9804753at2"/>
<comment type="function">
    <text evidence="2 19">Cell wall formation.</text>
</comment>
<keyword evidence="12 19" id="KW-0133">Cell shape</keyword>
<dbReference type="EC" id="1.3.1.98" evidence="5 19"/>
<evidence type="ECO:0000256" key="13">
    <source>
        <dbReference type="ARBA" id="ARBA00022984"/>
    </source>
</evidence>
<dbReference type="Pfam" id="PF01565">
    <property type="entry name" value="FAD_binding_4"/>
    <property type="match status" value="1"/>
</dbReference>
<evidence type="ECO:0000313" key="22">
    <source>
        <dbReference type="Proteomes" id="UP000319576"/>
    </source>
</evidence>
<keyword evidence="7 19" id="KW-0963">Cytoplasm</keyword>
<sequence length="293" mass="31571">MPSLADQFPEITRRNEPLAPHTRLKIGGPAEFLVEPTDVDDLRAVLKVCGDGSIPVRMLGGGFNLLVRDDPVPGAVVRLTSAAFTMIEWDGKKVVAGGGGQLFDLIAFAVRQGLAGLETLVGIRGTVGGSVRCNVGDKSGEIAQAVRSVTVLTEAGKVQTRTREELTFSEHGSDLDEPVILAVEFALDRDDPAAILKRMRKSWIVRKTTEPLSFQHAARLFHNPPGKTAAALIDRAGLAKSRVGGAELSERNANYVVAHPGTTAADILQLVDHVRARVKERTGVQLDRELHVW</sequence>
<evidence type="ECO:0000256" key="8">
    <source>
        <dbReference type="ARBA" id="ARBA00022618"/>
    </source>
</evidence>
<name>A0A517XT25_9BACT</name>
<evidence type="ECO:0000256" key="9">
    <source>
        <dbReference type="ARBA" id="ARBA00022630"/>
    </source>
</evidence>
<dbReference type="Gene3D" id="3.90.78.10">
    <property type="entry name" value="UDP-N-acetylenolpyruvoylglucosamine reductase, C-terminal domain"/>
    <property type="match status" value="1"/>
</dbReference>
<comment type="pathway">
    <text evidence="4 19">Cell wall biogenesis; peptidoglycan biosynthesis.</text>
</comment>
<dbReference type="InterPro" id="IPR016169">
    <property type="entry name" value="FAD-bd_PCMH_sub2"/>
</dbReference>
<keyword evidence="13 19" id="KW-0573">Peptidoglycan synthesis</keyword>
<keyword evidence="8 19" id="KW-0132">Cell division</keyword>
<dbReference type="InterPro" id="IPR036635">
    <property type="entry name" value="MurB_C_sf"/>
</dbReference>
<evidence type="ECO:0000256" key="11">
    <source>
        <dbReference type="ARBA" id="ARBA00022857"/>
    </source>
</evidence>
<dbReference type="GO" id="GO:0008762">
    <property type="term" value="F:UDP-N-acetylmuramate dehydrogenase activity"/>
    <property type="evidence" value="ECO:0007669"/>
    <property type="project" value="UniProtKB-UniRule"/>
</dbReference>
<keyword evidence="16 19" id="KW-0961">Cell wall biogenesis/degradation</keyword>
<evidence type="ECO:0000256" key="3">
    <source>
        <dbReference type="ARBA" id="ARBA00004496"/>
    </source>
</evidence>
<dbReference type="Gene3D" id="3.30.43.10">
    <property type="entry name" value="Uridine Diphospho-n-acetylenolpyruvylglucosamine Reductase, domain 2"/>
    <property type="match status" value="1"/>
</dbReference>
<dbReference type="InterPro" id="IPR016167">
    <property type="entry name" value="FAD-bd_PCMH_sub1"/>
</dbReference>
<evidence type="ECO:0000256" key="15">
    <source>
        <dbReference type="ARBA" id="ARBA00023306"/>
    </source>
</evidence>
<dbReference type="Pfam" id="PF02873">
    <property type="entry name" value="MurB_C"/>
    <property type="match status" value="1"/>
</dbReference>
<dbReference type="PROSITE" id="PS51387">
    <property type="entry name" value="FAD_PCMH"/>
    <property type="match status" value="1"/>
</dbReference>
<evidence type="ECO:0000256" key="2">
    <source>
        <dbReference type="ARBA" id="ARBA00003921"/>
    </source>
</evidence>
<comment type="cofactor">
    <cofactor evidence="1 19">
        <name>FAD</name>
        <dbReference type="ChEBI" id="CHEBI:57692"/>
    </cofactor>
</comment>
<comment type="subcellular location">
    <subcellularLocation>
        <location evidence="3 19">Cytoplasm</location>
    </subcellularLocation>
</comment>
<dbReference type="PANTHER" id="PTHR21071">
    <property type="entry name" value="UDP-N-ACETYLENOLPYRUVOYLGLUCOSAMINE REDUCTASE"/>
    <property type="match status" value="1"/>
</dbReference>
<evidence type="ECO:0000256" key="5">
    <source>
        <dbReference type="ARBA" id="ARBA00012518"/>
    </source>
</evidence>
<dbReference type="PANTHER" id="PTHR21071:SF4">
    <property type="entry name" value="UDP-N-ACETYLENOLPYRUVOYLGLUCOSAMINE REDUCTASE"/>
    <property type="match status" value="1"/>
</dbReference>
<comment type="catalytic activity">
    <reaction evidence="18 19">
        <text>UDP-N-acetyl-alpha-D-muramate + NADP(+) = UDP-N-acetyl-3-O-(1-carboxyvinyl)-alpha-D-glucosamine + NADPH + H(+)</text>
        <dbReference type="Rhea" id="RHEA:12248"/>
        <dbReference type="ChEBI" id="CHEBI:15378"/>
        <dbReference type="ChEBI" id="CHEBI:57783"/>
        <dbReference type="ChEBI" id="CHEBI:58349"/>
        <dbReference type="ChEBI" id="CHEBI:68483"/>
        <dbReference type="ChEBI" id="CHEBI:70757"/>
        <dbReference type="EC" id="1.3.1.98"/>
    </reaction>
</comment>
<evidence type="ECO:0000256" key="18">
    <source>
        <dbReference type="ARBA" id="ARBA00048914"/>
    </source>
</evidence>
<dbReference type="EMBL" id="CP036273">
    <property type="protein sequence ID" value="QDU20686.1"/>
    <property type="molecule type" value="Genomic_DNA"/>
</dbReference>